<feature type="signal peptide" evidence="1">
    <location>
        <begin position="1"/>
        <end position="33"/>
    </location>
</feature>
<sequence length="78" mass="8488">MFQTFGAAYCIRHGVQCAVLLLNFLAATNKGMGTSLSVLRYTGVDCEYLDESLLERGERCLTSLVVNHEGPVGFQGSK</sequence>
<evidence type="ECO:0000313" key="2">
    <source>
        <dbReference type="EMBL" id="KAK3273048.1"/>
    </source>
</evidence>
<feature type="chain" id="PRO_5042024676" evidence="1">
    <location>
        <begin position="34"/>
        <end position="78"/>
    </location>
</feature>
<evidence type="ECO:0000313" key="3">
    <source>
        <dbReference type="Proteomes" id="UP001190700"/>
    </source>
</evidence>
<keyword evidence="3" id="KW-1185">Reference proteome</keyword>
<dbReference type="AlphaFoldDB" id="A0AAE0L5N7"/>
<protein>
    <submittedName>
        <fullName evidence="2">Uncharacterized protein</fullName>
    </submittedName>
</protein>
<gene>
    <name evidence="2" type="ORF">CYMTET_18692</name>
</gene>
<dbReference type="Proteomes" id="UP001190700">
    <property type="component" value="Unassembled WGS sequence"/>
</dbReference>
<organism evidence="2 3">
    <name type="scientific">Cymbomonas tetramitiformis</name>
    <dbReference type="NCBI Taxonomy" id="36881"/>
    <lineage>
        <taxon>Eukaryota</taxon>
        <taxon>Viridiplantae</taxon>
        <taxon>Chlorophyta</taxon>
        <taxon>Pyramimonadophyceae</taxon>
        <taxon>Pyramimonadales</taxon>
        <taxon>Pyramimonadaceae</taxon>
        <taxon>Cymbomonas</taxon>
    </lineage>
</organism>
<accession>A0AAE0L5N7</accession>
<keyword evidence="1" id="KW-0732">Signal</keyword>
<reference evidence="2 3" key="1">
    <citation type="journal article" date="2015" name="Genome Biol. Evol.">
        <title>Comparative Genomics of a Bacterivorous Green Alga Reveals Evolutionary Causalities and Consequences of Phago-Mixotrophic Mode of Nutrition.</title>
        <authorList>
            <person name="Burns J.A."/>
            <person name="Paasch A."/>
            <person name="Narechania A."/>
            <person name="Kim E."/>
        </authorList>
    </citation>
    <scope>NUCLEOTIDE SEQUENCE [LARGE SCALE GENOMIC DNA]</scope>
    <source>
        <strain evidence="2 3">PLY_AMNH</strain>
    </source>
</reference>
<proteinExistence type="predicted"/>
<comment type="caution">
    <text evidence="2">The sequence shown here is derived from an EMBL/GenBank/DDBJ whole genome shotgun (WGS) entry which is preliminary data.</text>
</comment>
<dbReference type="EMBL" id="LGRX02008663">
    <property type="protein sequence ID" value="KAK3273048.1"/>
    <property type="molecule type" value="Genomic_DNA"/>
</dbReference>
<name>A0AAE0L5N7_9CHLO</name>
<evidence type="ECO:0000256" key="1">
    <source>
        <dbReference type="SAM" id="SignalP"/>
    </source>
</evidence>